<gene>
    <name evidence="1" type="ORF">Tco_1093021</name>
</gene>
<organism evidence="1 2">
    <name type="scientific">Tanacetum coccineum</name>
    <dbReference type="NCBI Taxonomy" id="301880"/>
    <lineage>
        <taxon>Eukaryota</taxon>
        <taxon>Viridiplantae</taxon>
        <taxon>Streptophyta</taxon>
        <taxon>Embryophyta</taxon>
        <taxon>Tracheophyta</taxon>
        <taxon>Spermatophyta</taxon>
        <taxon>Magnoliopsida</taxon>
        <taxon>eudicotyledons</taxon>
        <taxon>Gunneridae</taxon>
        <taxon>Pentapetalae</taxon>
        <taxon>asterids</taxon>
        <taxon>campanulids</taxon>
        <taxon>Asterales</taxon>
        <taxon>Asteraceae</taxon>
        <taxon>Asteroideae</taxon>
        <taxon>Anthemideae</taxon>
        <taxon>Anthemidinae</taxon>
        <taxon>Tanacetum</taxon>
    </lineage>
</organism>
<protein>
    <recommendedName>
        <fullName evidence="3">Reverse transcriptase Ty1/copia-type domain-containing protein</fullName>
    </recommendedName>
</protein>
<evidence type="ECO:0008006" key="3">
    <source>
        <dbReference type="Google" id="ProtNLM"/>
    </source>
</evidence>
<keyword evidence="2" id="KW-1185">Reference proteome</keyword>
<evidence type="ECO:0000313" key="2">
    <source>
        <dbReference type="Proteomes" id="UP001151760"/>
    </source>
</evidence>
<dbReference type="Proteomes" id="UP001151760">
    <property type="component" value="Unassembled WGS sequence"/>
</dbReference>
<proteinExistence type="predicted"/>
<dbReference type="EMBL" id="BQNB010020585">
    <property type="protein sequence ID" value="GJT97503.1"/>
    <property type="molecule type" value="Genomic_DNA"/>
</dbReference>
<reference evidence="1" key="2">
    <citation type="submission" date="2022-01" db="EMBL/GenBank/DDBJ databases">
        <authorList>
            <person name="Yamashiro T."/>
            <person name="Shiraishi A."/>
            <person name="Satake H."/>
            <person name="Nakayama K."/>
        </authorList>
    </citation>
    <scope>NUCLEOTIDE SEQUENCE</scope>
</reference>
<comment type="caution">
    <text evidence="1">The sequence shown here is derived from an EMBL/GenBank/DDBJ whole genome shotgun (WGS) entry which is preliminary data.</text>
</comment>
<name>A0ABQ5IBH5_9ASTR</name>
<sequence>MEVERMMLVGDLEELLIIKLSCLTLHKGNMARCTWMRKLNSMKGNEVWTEVDPPPYAKKIPTLEILGSLSLLAIAARTYDYEICQMDVKTAFVNGSLRLKSSFGATWRGRSAFILGIKIYRDRSPRLIGLNQSAYIDKILKKFSMQNSKKGFIPMEVKHVRSNENVHKARCGSLLKNLVSQVDFYRFGKLQLGFCDAYMGNAIIKRIRYSLSGRLCLCRQMARSRVGLLQGKPFGLGTSLLEILE</sequence>
<accession>A0ABQ5IBH5</accession>
<evidence type="ECO:0000313" key="1">
    <source>
        <dbReference type="EMBL" id="GJT97503.1"/>
    </source>
</evidence>
<reference evidence="1" key="1">
    <citation type="journal article" date="2022" name="Int. J. Mol. Sci.">
        <title>Draft Genome of Tanacetum Coccineum: Genomic Comparison of Closely Related Tanacetum-Family Plants.</title>
        <authorList>
            <person name="Yamashiro T."/>
            <person name="Shiraishi A."/>
            <person name="Nakayama K."/>
            <person name="Satake H."/>
        </authorList>
    </citation>
    <scope>NUCLEOTIDE SEQUENCE</scope>
</reference>